<comment type="miscellaneous">
    <text evidence="2">Reaction mechanism of ThiL seems to utilize a direct, inline transfer of the gamma-phosphate of ATP to TMP rather than a phosphorylated enzyme intermediate.</text>
</comment>
<dbReference type="KEGG" id="fbl:Fbal_0836"/>
<feature type="binding site" evidence="2">
    <location>
        <position position="260"/>
    </location>
    <ligand>
        <name>substrate</name>
    </ligand>
</feature>
<dbReference type="GO" id="GO:0000287">
    <property type="term" value="F:magnesium ion binding"/>
    <property type="evidence" value="ECO:0007669"/>
    <property type="project" value="UniProtKB-UniRule"/>
</dbReference>
<feature type="binding site" evidence="2">
    <location>
        <position position="45"/>
    </location>
    <ligand>
        <name>Mg(2+)</name>
        <dbReference type="ChEBI" id="CHEBI:18420"/>
        <label>1</label>
    </ligand>
</feature>
<keyword evidence="1 2" id="KW-0784">Thiamine biosynthesis</keyword>
<dbReference type="NCBIfam" id="TIGR01379">
    <property type="entry name" value="thiL"/>
    <property type="match status" value="1"/>
</dbReference>
<comment type="function">
    <text evidence="2">Catalyzes the ATP-dependent phosphorylation of thiamine-monophosphate (TMP) to form thiamine-pyrophosphate (TPP), the active form of vitamin B1.</text>
</comment>
<dbReference type="PANTHER" id="PTHR30270:SF0">
    <property type="entry name" value="THIAMINE-MONOPHOSPHATE KINASE"/>
    <property type="match status" value="1"/>
</dbReference>
<dbReference type="Gene3D" id="3.30.1330.10">
    <property type="entry name" value="PurM-like, N-terminal domain"/>
    <property type="match status" value="1"/>
</dbReference>
<gene>
    <name evidence="2" type="primary">thiL</name>
    <name evidence="5" type="ordered locus">Fbal_0836</name>
</gene>
<keyword evidence="2" id="KW-0479">Metal-binding</keyword>
<evidence type="ECO:0000259" key="4">
    <source>
        <dbReference type="Pfam" id="PF02769"/>
    </source>
</evidence>
<feature type="domain" description="PurM-like N-terminal" evidence="3">
    <location>
        <begin position="26"/>
        <end position="134"/>
    </location>
</feature>
<dbReference type="STRING" id="550540.Fbal_0836"/>
<feature type="binding site" evidence="2">
    <location>
        <position position="45"/>
    </location>
    <ligand>
        <name>Mg(2+)</name>
        <dbReference type="ChEBI" id="CHEBI:18420"/>
        <label>2</label>
    </ligand>
</feature>
<evidence type="ECO:0000313" key="6">
    <source>
        <dbReference type="Proteomes" id="UP000006683"/>
    </source>
</evidence>
<feature type="binding site" evidence="2">
    <location>
        <position position="44"/>
    </location>
    <ligand>
        <name>Mg(2+)</name>
        <dbReference type="ChEBI" id="CHEBI:18420"/>
        <label>1</label>
    </ligand>
</feature>
<dbReference type="Pfam" id="PF00586">
    <property type="entry name" value="AIRS"/>
    <property type="match status" value="1"/>
</dbReference>
<feature type="binding site" evidence="2">
    <location>
        <position position="315"/>
    </location>
    <ligand>
        <name>substrate</name>
    </ligand>
</feature>
<keyword evidence="2 5" id="KW-0418">Kinase</keyword>
<dbReference type="InterPro" id="IPR036676">
    <property type="entry name" value="PurM-like_C_sf"/>
</dbReference>
<dbReference type="GO" id="GO:0009228">
    <property type="term" value="P:thiamine biosynthetic process"/>
    <property type="evidence" value="ECO:0007669"/>
    <property type="project" value="UniProtKB-KW"/>
</dbReference>
<feature type="domain" description="PurM-like C-terminal" evidence="4">
    <location>
        <begin position="149"/>
        <end position="298"/>
    </location>
</feature>
<dbReference type="InterPro" id="IPR016188">
    <property type="entry name" value="PurM-like_N"/>
</dbReference>
<protein>
    <recommendedName>
        <fullName evidence="2">Thiamine-monophosphate kinase</fullName>
        <shortName evidence="2">TMP kinase</shortName>
        <shortName evidence="2">Thiamine-phosphate kinase</shortName>
        <ecNumber evidence="2">2.7.4.16</ecNumber>
    </recommendedName>
</protein>
<dbReference type="CDD" id="cd02194">
    <property type="entry name" value="ThiL"/>
    <property type="match status" value="1"/>
</dbReference>
<name>E1SSY9_FERBD</name>
<feature type="binding site" evidence="2">
    <location>
        <position position="28"/>
    </location>
    <ligand>
        <name>Mg(2+)</name>
        <dbReference type="ChEBI" id="CHEBI:18420"/>
        <label>4</label>
    </ligand>
</feature>
<dbReference type="Gene3D" id="3.90.650.10">
    <property type="entry name" value="PurM-like C-terminal domain"/>
    <property type="match status" value="1"/>
</dbReference>
<feature type="binding site" evidence="2">
    <location>
        <position position="28"/>
    </location>
    <ligand>
        <name>Mg(2+)</name>
        <dbReference type="ChEBI" id="CHEBI:18420"/>
        <label>3</label>
    </ligand>
</feature>
<dbReference type="GO" id="GO:0009229">
    <property type="term" value="P:thiamine diphosphate biosynthetic process"/>
    <property type="evidence" value="ECO:0007669"/>
    <property type="project" value="UniProtKB-UniRule"/>
</dbReference>
<sequence length="322" mass="34328">MGSEFDVIKRYFDRPVHRKDVLKGIGDDGALLALPPNSELVISTDTLVCGTHFLPEIDPADLAHKAVAVNLSDLAAMGAEPAWMTLAITLPGEDPAWLERFSDGLHEICQYYGVALVGGDTTRGPLSLTVTVHGHLPQGKALLRSGARIGDWIYVTGNLGDSAAGLRCLLGQLEADDESRDYLTERHLRPRPRLLAGRALRHHASSAMDLSDGLASDLGHILKASGVGAQVELSQLPMSAVLKSVVTPEQALELALAGGEDYELLFTVPEAEKGALATALAETGINHTCIGQIVAGEAIRYQNAGEPVELTLSGYDHFKESE</sequence>
<dbReference type="AlphaFoldDB" id="E1SSY9"/>
<proteinExistence type="inferred from homology"/>
<evidence type="ECO:0000256" key="2">
    <source>
        <dbReference type="HAMAP-Rule" id="MF_02128"/>
    </source>
</evidence>
<dbReference type="SUPFAM" id="SSF56042">
    <property type="entry name" value="PurM C-terminal domain-like"/>
    <property type="match status" value="1"/>
</dbReference>
<dbReference type="GO" id="GO:0005524">
    <property type="term" value="F:ATP binding"/>
    <property type="evidence" value="ECO:0007669"/>
    <property type="project" value="UniProtKB-UniRule"/>
</dbReference>
<comment type="similarity">
    <text evidence="2">Belongs to the thiamine-monophosphate kinase family.</text>
</comment>
<comment type="catalytic activity">
    <reaction evidence="2">
        <text>thiamine phosphate + ATP = thiamine diphosphate + ADP</text>
        <dbReference type="Rhea" id="RHEA:15913"/>
        <dbReference type="ChEBI" id="CHEBI:30616"/>
        <dbReference type="ChEBI" id="CHEBI:37575"/>
        <dbReference type="ChEBI" id="CHEBI:58937"/>
        <dbReference type="ChEBI" id="CHEBI:456216"/>
        <dbReference type="EC" id="2.7.4.16"/>
    </reaction>
</comment>
<dbReference type="EMBL" id="CP002209">
    <property type="protein sequence ID" value="ADN75045.1"/>
    <property type="molecule type" value="Genomic_DNA"/>
</dbReference>
<feature type="binding site" evidence="2">
    <location>
        <position position="73"/>
    </location>
    <ligand>
        <name>Mg(2+)</name>
        <dbReference type="ChEBI" id="CHEBI:18420"/>
        <label>4</label>
    </ligand>
</feature>
<feature type="binding site" evidence="2">
    <location>
        <position position="212"/>
    </location>
    <ligand>
        <name>Mg(2+)</name>
        <dbReference type="ChEBI" id="CHEBI:18420"/>
        <label>5</label>
    </ligand>
</feature>
<dbReference type="PIRSF" id="PIRSF005303">
    <property type="entry name" value="Thiam_monoph_kin"/>
    <property type="match status" value="1"/>
</dbReference>
<keyword evidence="2" id="KW-0460">Magnesium</keyword>
<dbReference type="EC" id="2.7.4.16" evidence="2"/>
<feature type="binding site" evidence="2">
    <location>
        <position position="52"/>
    </location>
    <ligand>
        <name>substrate</name>
    </ligand>
</feature>
<reference evidence="5 6" key="1">
    <citation type="journal article" date="2010" name="Stand. Genomic Sci.">
        <title>Complete genome sequence of Ferrimonas balearica type strain (PAT).</title>
        <authorList>
            <person name="Nolan M."/>
            <person name="Sikorski J."/>
            <person name="Davenport K."/>
            <person name="Lucas S."/>
            <person name="Glavina Del Rio T."/>
            <person name="Tice H."/>
            <person name="Cheng J."/>
            <person name="Goodwin L."/>
            <person name="Pitluck S."/>
            <person name="Liolios K."/>
            <person name="Ivanova N."/>
            <person name="Mavromatis K."/>
            <person name="Ovchinnikova G."/>
            <person name="Pati A."/>
            <person name="Chen A."/>
            <person name="Palaniappan K."/>
            <person name="Land M."/>
            <person name="Hauser L."/>
            <person name="Chang Y."/>
            <person name="Jeffries C."/>
            <person name="Tapia R."/>
            <person name="Brettin T."/>
            <person name="Detter J."/>
            <person name="Han C."/>
            <person name="Yasawong M."/>
            <person name="Rohde M."/>
            <person name="Tindall B."/>
            <person name="Goker M."/>
            <person name="Woyke T."/>
            <person name="Bristow J."/>
            <person name="Eisen J."/>
            <person name="Markowitz V."/>
            <person name="Hugenholtz P."/>
            <person name="Kyrpides N."/>
            <person name="Klenk H."/>
            <person name="Lapidus A."/>
        </authorList>
    </citation>
    <scope>NUCLEOTIDE SEQUENCE [LARGE SCALE GENOMIC DNA]</scope>
    <source>
        <strain evidence="6">DSM 9799 / CCM 4581 / KCTC 23876 / PAT</strain>
    </source>
</reference>
<dbReference type="InterPro" id="IPR006283">
    <property type="entry name" value="ThiL-like"/>
</dbReference>
<dbReference type="GO" id="GO:0009030">
    <property type="term" value="F:thiamine-phosphate kinase activity"/>
    <property type="evidence" value="ECO:0007669"/>
    <property type="project" value="UniProtKB-UniRule"/>
</dbReference>
<keyword evidence="2 5" id="KW-0808">Transferase</keyword>
<feature type="binding site" evidence="2">
    <location>
        <position position="120"/>
    </location>
    <ligand>
        <name>Mg(2+)</name>
        <dbReference type="ChEBI" id="CHEBI:18420"/>
        <label>1</label>
    </ligand>
</feature>
<feature type="binding site" evidence="2">
    <location>
        <begin position="119"/>
        <end position="120"/>
    </location>
    <ligand>
        <name>ATP</name>
        <dbReference type="ChEBI" id="CHEBI:30616"/>
    </ligand>
</feature>
<dbReference type="eggNOG" id="COG0611">
    <property type="taxonomic scope" value="Bacteria"/>
</dbReference>
<evidence type="ECO:0000313" key="5">
    <source>
        <dbReference type="EMBL" id="ADN75045.1"/>
    </source>
</evidence>
<dbReference type="UniPathway" id="UPA00060">
    <property type="reaction ID" value="UER00142"/>
</dbReference>
<dbReference type="HOGENOM" id="CLU_046964_3_0_6"/>
<comment type="caution">
    <text evidence="2">Lacks conserved residue(s) required for the propagation of feature annotation.</text>
</comment>
<feature type="binding site" evidence="2">
    <location>
        <position position="211"/>
    </location>
    <ligand>
        <name>ATP</name>
        <dbReference type="ChEBI" id="CHEBI:30616"/>
    </ligand>
</feature>
<keyword evidence="2" id="KW-0547">Nucleotide-binding</keyword>
<dbReference type="NCBIfam" id="NF004350">
    <property type="entry name" value="PRK05731.1-1"/>
    <property type="match status" value="1"/>
</dbReference>
<feature type="binding site" evidence="2">
    <location>
        <position position="144"/>
    </location>
    <ligand>
        <name>ATP</name>
        <dbReference type="ChEBI" id="CHEBI:30616"/>
    </ligand>
</feature>
<comment type="pathway">
    <text evidence="2">Cofactor biosynthesis; thiamine diphosphate biosynthesis; thiamine diphosphate from thiamine phosphate: step 1/1.</text>
</comment>
<dbReference type="OrthoDB" id="9802811at2"/>
<dbReference type="GeneID" id="67181078"/>
<feature type="binding site" evidence="2">
    <location>
        <position position="43"/>
    </location>
    <ligand>
        <name>Mg(2+)</name>
        <dbReference type="ChEBI" id="CHEBI:18420"/>
        <label>4</label>
    </ligand>
</feature>
<evidence type="ECO:0000259" key="3">
    <source>
        <dbReference type="Pfam" id="PF00586"/>
    </source>
</evidence>
<evidence type="ECO:0000256" key="1">
    <source>
        <dbReference type="ARBA" id="ARBA00022977"/>
    </source>
</evidence>
<dbReference type="Pfam" id="PF02769">
    <property type="entry name" value="AIRS_C"/>
    <property type="match status" value="1"/>
</dbReference>
<keyword evidence="2" id="KW-0067">ATP-binding</keyword>
<dbReference type="Proteomes" id="UP000006683">
    <property type="component" value="Chromosome"/>
</dbReference>
<dbReference type="InterPro" id="IPR010918">
    <property type="entry name" value="PurM-like_C_dom"/>
</dbReference>
<dbReference type="PANTHER" id="PTHR30270">
    <property type="entry name" value="THIAMINE-MONOPHOSPHATE KINASE"/>
    <property type="match status" value="1"/>
</dbReference>
<keyword evidence="6" id="KW-1185">Reference proteome</keyword>
<feature type="binding site" evidence="2">
    <location>
        <position position="73"/>
    </location>
    <ligand>
        <name>Mg(2+)</name>
        <dbReference type="ChEBI" id="CHEBI:18420"/>
        <label>2</label>
    </ligand>
</feature>
<dbReference type="HAMAP" id="MF_02128">
    <property type="entry name" value="TMP_kinase"/>
    <property type="match status" value="1"/>
</dbReference>
<organism evidence="5 6">
    <name type="scientific">Ferrimonas balearica (strain DSM 9799 / CCM 4581 / KCTC 23876 / PAT)</name>
    <dbReference type="NCBI Taxonomy" id="550540"/>
    <lineage>
        <taxon>Bacteria</taxon>
        <taxon>Pseudomonadati</taxon>
        <taxon>Pseudomonadota</taxon>
        <taxon>Gammaproteobacteria</taxon>
        <taxon>Alteromonadales</taxon>
        <taxon>Ferrimonadaceae</taxon>
        <taxon>Ferrimonas</taxon>
    </lineage>
</organism>
<dbReference type="RefSeq" id="WP_013344351.1">
    <property type="nucleotide sequence ID" value="NC_014541.1"/>
</dbReference>
<feature type="binding site" evidence="2">
    <location>
        <position position="209"/>
    </location>
    <ligand>
        <name>Mg(2+)</name>
        <dbReference type="ChEBI" id="CHEBI:18420"/>
        <label>3</label>
    </ligand>
</feature>
<accession>E1SSY9</accession>
<dbReference type="InterPro" id="IPR036921">
    <property type="entry name" value="PurM-like_N_sf"/>
</dbReference>
<feature type="binding site" evidence="2">
    <location>
        <position position="73"/>
    </location>
    <ligand>
        <name>Mg(2+)</name>
        <dbReference type="ChEBI" id="CHEBI:18420"/>
        <label>3</label>
    </ligand>
</feature>
<dbReference type="SUPFAM" id="SSF55326">
    <property type="entry name" value="PurM N-terminal domain-like"/>
    <property type="match status" value="1"/>
</dbReference>